<protein>
    <submittedName>
        <fullName evidence="10">ABC-type cobalt transport system, ATPase component</fullName>
    </submittedName>
</protein>
<dbReference type="PANTHER" id="PTHR43553:SF24">
    <property type="entry name" value="ENERGY-COUPLING FACTOR TRANSPORTER ATP-BINDING PROTEIN ECFA1"/>
    <property type="match status" value="1"/>
</dbReference>
<keyword evidence="6" id="KW-0067">ATP-binding</keyword>
<sequence>MALLDIKGFTFSYPRSSRPALKNINLSVEKGEFIGITGPTGAGKSTLACCLNGIIPHFQAGKIQGQVLLHGKSIFNYSPARLSRQVGSVFQDPEAQIIFEEVEQELAFGLENLGFPPEEIARRISGALEAVGIAGLRHRPTAALSGGEKQRVAIAAALAMLPEILLLDEPASELDPLGTESIFQVLNRLNKEHGITIIVIEQKTEQLAAYAGRILVLDGGELVMDGEPWQVFSRMEELDSIGVRVPEITRLAWMLGGRDKYSLPLTAEQGRTFLERVLRK</sequence>
<dbReference type="InterPro" id="IPR017871">
    <property type="entry name" value="ABC_transporter-like_CS"/>
</dbReference>
<dbReference type="GO" id="GO:0042626">
    <property type="term" value="F:ATPase-coupled transmembrane transporter activity"/>
    <property type="evidence" value="ECO:0007669"/>
    <property type="project" value="TreeGrafter"/>
</dbReference>
<evidence type="ECO:0000256" key="3">
    <source>
        <dbReference type="ARBA" id="ARBA00022448"/>
    </source>
</evidence>
<evidence type="ECO:0000256" key="8">
    <source>
        <dbReference type="ARBA" id="ARBA00023136"/>
    </source>
</evidence>
<dbReference type="Proteomes" id="UP000006556">
    <property type="component" value="Chromosome"/>
</dbReference>
<keyword evidence="8" id="KW-0472">Membrane</keyword>
<evidence type="ECO:0000259" key="9">
    <source>
        <dbReference type="PROSITE" id="PS50893"/>
    </source>
</evidence>
<proteinExistence type="inferred from homology"/>
<dbReference type="InterPro" id="IPR050095">
    <property type="entry name" value="ECF_ABC_transporter_ATP-bd"/>
</dbReference>
<organism evidence="10 11">
    <name type="scientific">Pelotomaculum thermopropionicum (strain DSM 13744 / JCM 10971 / SI)</name>
    <dbReference type="NCBI Taxonomy" id="370438"/>
    <lineage>
        <taxon>Bacteria</taxon>
        <taxon>Bacillati</taxon>
        <taxon>Bacillota</taxon>
        <taxon>Clostridia</taxon>
        <taxon>Eubacteriales</taxon>
        <taxon>Desulfotomaculaceae</taxon>
        <taxon>Pelotomaculum</taxon>
    </lineage>
</organism>
<keyword evidence="4" id="KW-1003">Cell membrane</keyword>
<accession>A5D1N6</accession>
<dbReference type="HOGENOM" id="CLU_000604_1_22_9"/>
<evidence type="ECO:0000256" key="7">
    <source>
        <dbReference type="ARBA" id="ARBA00022967"/>
    </source>
</evidence>
<evidence type="ECO:0000256" key="6">
    <source>
        <dbReference type="ARBA" id="ARBA00022840"/>
    </source>
</evidence>
<evidence type="ECO:0000313" key="11">
    <source>
        <dbReference type="Proteomes" id="UP000006556"/>
    </source>
</evidence>
<keyword evidence="11" id="KW-1185">Reference proteome</keyword>
<name>A5D1N6_PELTS</name>
<dbReference type="SMART" id="SM00382">
    <property type="entry name" value="AAA"/>
    <property type="match status" value="1"/>
</dbReference>
<keyword evidence="3" id="KW-0813">Transport</keyword>
<dbReference type="PROSITE" id="PS00211">
    <property type="entry name" value="ABC_TRANSPORTER_1"/>
    <property type="match status" value="1"/>
</dbReference>
<keyword evidence="7" id="KW-1278">Translocase</keyword>
<dbReference type="GO" id="GO:0016887">
    <property type="term" value="F:ATP hydrolysis activity"/>
    <property type="evidence" value="ECO:0007669"/>
    <property type="project" value="InterPro"/>
</dbReference>
<dbReference type="PANTHER" id="PTHR43553">
    <property type="entry name" value="HEAVY METAL TRANSPORTER"/>
    <property type="match status" value="1"/>
</dbReference>
<dbReference type="KEGG" id="pth:PTH_1657"/>
<comment type="similarity">
    <text evidence="2">Belongs to the ABC transporter superfamily.</text>
</comment>
<dbReference type="GO" id="GO:0005524">
    <property type="term" value="F:ATP binding"/>
    <property type="evidence" value="ECO:0007669"/>
    <property type="project" value="UniProtKB-KW"/>
</dbReference>
<dbReference type="InterPro" id="IPR015856">
    <property type="entry name" value="ABC_transpr_CbiO/EcfA_su"/>
</dbReference>
<evidence type="ECO:0000313" key="10">
    <source>
        <dbReference type="EMBL" id="BAF59838.1"/>
    </source>
</evidence>
<reference evidence="11" key="1">
    <citation type="journal article" date="2008" name="Genome Res.">
        <title>The genome of Pelotomaculum thermopropionicum reveals niche-associated evolution in anaerobic microbiota.</title>
        <authorList>
            <person name="Kosaka T."/>
            <person name="Kato S."/>
            <person name="Shimoyama T."/>
            <person name="Ishii S."/>
            <person name="Abe T."/>
            <person name="Watanabe K."/>
        </authorList>
    </citation>
    <scope>NUCLEOTIDE SEQUENCE [LARGE SCALE GENOMIC DNA]</scope>
    <source>
        <strain evidence="11">DSM 13744 / JCM 10971 / SI</strain>
    </source>
</reference>
<evidence type="ECO:0000256" key="1">
    <source>
        <dbReference type="ARBA" id="ARBA00004202"/>
    </source>
</evidence>
<dbReference type="InterPro" id="IPR003593">
    <property type="entry name" value="AAA+_ATPase"/>
</dbReference>
<dbReference type="FunFam" id="3.40.50.300:FF:000224">
    <property type="entry name" value="Energy-coupling factor transporter ATP-binding protein EcfA"/>
    <property type="match status" value="1"/>
</dbReference>
<comment type="subcellular location">
    <subcellularLocation>
        <location evidence="1">Cell membrane</location>
        <topology evidence="1">Peripheral membrane protein</topology>
    </subcellularLocation>
</comment>
<evidence type="ECO:0000256" key="5">
    <source>
        <dbReference type="ARBA" id="ARBA00022741"/>
    </source>
</evidence>
<evidence type="ECO:0000256" key="4">
    <source>
        <dbReference type="ARBA" id="ARBA00022475"/>
    </source>
</evidence>
<dbReference type="AlphaFoldDB" id="A5D1N6"/>
<dbReference type="InterPro" id="IPR027417">
    <property type="entry name" value="P-loop_NTPase"/>
</dbReference>
<feature type="domain" description="ABC transporter" evidence="9">
    <location>
        <begin position="4"/>
        <end position="244"/>
    </location>
</feature>
<dbReference type="Gene3D" id="3.40.50.300">
    <property type="entry name" value="P-loop containing nucleotide triphosphate hydrolases"/>
    <property type="match status" value="1"/>
</dbReference>
<dbReference type="GO" id="GO:0043190">
    <property type="term" value="C:ATP-binding cassette (ABC) transporter complex"/>
    <property type="evidence" value="ECO:0007669"/>
    <property type="project" value="TreeGrafter"/>
</dbReference>
<dbReference type="PROSITE" id="PS50893">
    <property type="entry name" value="ABC_TRANSPORTER_2"/>
    <property type="match status" value="1"/>
</dbReference>
<dbReference type="Pfam" id="PF00005">
    <property type="entry name" value="ABC_tran"/>
    <property type="match status" value="1"/>
</dbReference>
<dbReference type="STRING" id="370438.PTH_1657"/>
<gene>
    <name evidence="10" type="primary">CbiO</name>
    <name evidence="10" type="ordered locus">PTH_1657</name>
</gene>
<dbReference type="EMBL" id="AP009389">
    <property type="protein sequence ID" value="BAF59838.1"/>
    <property type="molecule type" value="Genomic_DNA"/>
</dbReference>
<dbReference type="SUPFAM" id="SSF52540">
    <property type="entry name" value="P-loop containing nucleoside triphosphate hydrolases"/>
    <property type="match status" value="1"/>
</dbReference>
<keyword evidence="5" id="KW-0547">Nucleotide-binding</keyword>
<dbReference type="eggNOG" id="COG1122">
    <property type="taxonomic scope" value="Bacteria"/>
</dbReference>
<dbReference type="InterPro" id="IPR003439">
    <property type="entry name" value="ABC_transporter-like_ATP-bd"/>
</dbReference>
<evidence type="ECO:0000256" key="2">
    <source>
        <dbReference type="ARBA" id="ARBA00005417"/>
    </source>
</evidence>
<dbReference type="CDD" id="cd03225">
    <property type="entry name" value="ABC_cobalt_CbiO_domain1"/>
    <property type="match status" value="1"/>
</dbReference>